<comment type="subcellular location">
    <subcellularLocation>
        <location evidence="1">Nucleus</location>
    </subcellularLocation>
</comment>
<accession>A0A177E1K4</accession>
<evidence type="ECO:0000313" key="5">
    <source>
        <dbReference type="Proteomes" id="UP000077248"/>
    </source>
</evidence>
<dbReference type="AlphaFoldDB" id="A0A177E1K4"/>
<protein>
    <recommendedName>
        <fullName evidence="6">Transcription factor domain-containing protein</fullName>
    </recommendedName>
</protein>
<reference evidence="4 5" key="1">
    <citation type="submission" date="2016-05" db="EMBL/GenBank/DDBJ databases">
        <title>Comparative analysis of secretome profiles of manganese(II)-oxidizing ascomycete fungi.</title>
        <authorList>
            <consortium name="DOE Joint Genome Institute"/>
            <person name="Zeiner C.A."/>
            <person name="Purvine S.O."/>
            <person name="Zink E.M."/>
            <person name="Wu S."/>
            <person name="Pasa-Tolic L."/>
            <person name="Chaput D.L."/>
            <person name="Haridas S."/>
            <person name="Grigoriev I.V."/>
            <person name="Santelli C.M."/>
            <person name="Hansel C.M."/>
        </authorList>
    </citation>
    <scope>NUCLEOTIDE SEQUENCE [LARGE SCALE GENOMIC DNA]</scope>
    <source>
        <strain evidence="4 5">SRC1lrK2f</strain>
    </source>
</reference>
<dbReference type="Proteomes" id="UP000077248">
    <property type="component" value="Unassembled WGS sequence"/>
</dbReference>
<dbReference type="PANTHER" id="PTHR31001:SF90">
    <property type="entry name" value="CENTROMERE DNA-BINDING PROTEIN COMPLEX CBF3 SUBUNIT B"/>
    <property type="match status" value="1"/>
</dbReference>
<evidence type="ECO:0000256" key="1">
    <source>
        <dbReference type="ARBA" id="ARBA00004123"/>
    </source>
</evidence>
<dbReference type="GeneID" id="29112689"/>
<feature type="region of interest" description="Disordered" evidence="3">
    <location>
        <begin position="531"/>
        <end position="557"/>
    </location>
</feature>
<name>A0A177E1K4_ALTAL</name>
<dbReference type="InterPro" id="IPR050613">
    <property type="entry name" value="Sec_Metabolite_Reg"/>
</dbReference>
<dbReference type="STRING" id="5599.A0A177E1K4"/>
<dbReference type="PANTHER" id="PTHR31001">
    <property type="entry name" value="UNCHARACTERIZED TRANSCRIPTIONAL REGULATORY PROTEIN"/>
    <property type="match status" value="1"/>
</dbReference>
<dbReference type="OMA" id="NSMIAVR"/>
<evidence type="ECO:0000256" key="2">
    <source>
        <dbReference type="ARBA" id="ARBA00023242"/>
    </source>
</evidence>
<sequence length="602" mass="67098">MSLTICDSESHSSKARRVSKAPWMLGPRHPDDSAVSRDAATVLEFLAWGRRKDPDCHTVASLEPADDAPPGAGSGILEDLSQLPVLQLLLPSSDQVQELVDYHRDCLLWYHGSYFAPTFQAQLRDFYDKHDGLIDQASVDLQWVALLFSVLTASLVCVPDVRAQSWGFDQIERQKLSRRWYQAISICLNRADYTSNLSILSCQAIATATASAHLLGFSTKQSIHLATAVRIAQSLGIHRLGPDASGSDVAKETGRRVWCQLCSQDWFSIPFSESYLVSPRYSTSAPPSNSHDHNLLAVDPDVPTITSYSRFLRDIAIIMPQLQDGLISSNTPYTRYEKVLHWDARLRGLATRERPLFMKNTPLDPTWPEWVPWARRALAITSSHKIIMIHRSFLLDSFANPAFAFTRRTCLAASKTIIKEYKCLIGEDGPTLWIHQAFAVAASITLLLDVLHRDLHDNEGYEHRELAQDVMQILQRRPESMIAMRGSKLLEALIGQTSQDALAQRGRKRNRDGTSVTRFDVSALVKDFYQANSSNRNSPPENTATSPSSIEPRSTYHSQQCDSLTAGFGQLEASFSLSASGLGGTNYFDDLLYLANHDFAGT</sequence>
<dbReference type="VEuPathDB" id="FungiDB:CC77DRAFT_1038110"/>
<organism evidence="4 5">
    <name type="scientific">Alternaria alternata</name>
    <name type="common">Alternaria rot fungus</name>
    <name type="synonym">Torula alternata</name>
    <dbReference type="NCBI Taxonomy" id="5599"/>
    <lineage>
        <taxon>Eukaryota</taxon>
        <taxon>Fungi</taxon>
        <taxon>Dikarya</taxon>
        <taxon>Ascomycota</taxon>
        <taxon>Pezizomycotina</taxon>
        <taxon>Dothideomycetes</taxon>
        <taxon>Pleosporomycetidae</taxon>
        <taxon>Pleosporales</taxon>
        <taxon>Pleosporineae</taxon>
        <taxon>Pleosporaceae</taxon>
        <taxon>Alternaria</taxon>
        <taxon>Alternaria sect. Alternaria</taxon>
        <taxon>Alternaria alternata complex</taxon>
    </lineage>
</organism>
<gene>
    <name evidence="4" type="ORF">CC77DRAFT_1038110</name>
</gene>
<keyword evidence="2" id="KW-0539">Nucleus</keyword>
<evidence type="ECO:0000313" key="4">
    <source>
        <dbReference type="EMBL" id="OAG24869.1"/>
    </source>
</evidence>
<dbReference type="KEGG" id="aalt:CC77DRAFT_1038110"/>
<evidence type="ECO:0000256" key="3">
    <source>
        <dbReference type="SAM" id="MobiDB-lite"/>
    </source>
</evidence>
<evidence type="ECO:0008006" key="6">
    <source>
        <dbReference type="Google" id="ProtNLM"/>
    </source>
</evidence>
<proteinExistence type="predicted"/>
<dbReference type="RefSeq" id="XP_018390290.1">
    <property type="nucleotide sequence ID" value="XM_018527095.1"/>
</dbReference>
<dbReference type="GO" id="GO:0005634">
    <property type="term" value="C:nucleus"/>
    <property type="evidence" value="ECO:0007669"/>
    <property type="project" value="UniProtKB-SubCell"/>
</dbReference>
<dbReference type="EMBL" id="KV441471">
    <property type="protein sequence ID" value="OAG24869.1"/>
    <property type="molecule type" value="Genomic_DNA"/>
</dbReference>
<keyword evidence="5" id="KW-1185">Reference proteome</keyword>
<dbReference type="CDD" id="cd12148">
    <property type="entry name" value="fungal_TF_MHR"/>
    <property type="match status" value="1"/>
</dbReference>